<dbReference type="GO" id="GO:0005634">
    <property type="term" value="C:nucleus"/>
    <property type="evidence" value="ECO:0007669"/>
    <property type="project" value="TreeGrafter"/>
</dbReference>
<evidence type="ECO:0000313" key="5">
    <source>
        <dbReference type="EMBL" id="PLW29706.1"/>
    </source>
</evidence>
<dbReference type="AlphaFoldDB" id="A0A2N5TW31"/>
<feature type="domain" description="3'-5' exonuclease" evidence="4">
    <location>
        <begin position="514"/>
        <end position="677"/>
    </location>
</feature>
<feature type="region of interest" description="Disordered" evidence="3">
    <location>
        <begin position="112"/>
        <end position="136"/>
    </location>
</feature>
<evidence type="ECO:0000256" key="1">
    <source>
        <dbReference type="ARBA" id="ARBA00022722"/>
    </source>
</evidence>
<evidence type="ECO:0000256" key="2">
    <source>
        <dbReference type="ARBA" id="ARBA00022801"/>
    </source>
</evidence>
<evidence type="ECO:0000256" key="3">
    <source>
        <dbReference type="SAM" id="MobiDB-lite"/>
    </source>
</evidence>
<accession>A0A2N5TW31</accession>
<feature type="compositionally biased region" description="Polar residues" evidence="3">
    <location>
        <begin position="392"/>
        <end position="414"/>
    </location>
</feature>
<feature type="region of interest" description="Disordered" evidence="3">
    <location>
        <begin position="946"/>
        <end position="1034"/>
    </location>
</feature>
<feature type="compositionally biased region" description="Basic and acidic residues" evidence="3">
    <location>
        <begin position="946"/>
        <end position="964"/>
    </location>
</feature>
<evidence type="ECO:0000313" key="6">
    <source>
        <dbReference type="Proteomes" id="UP000235388"/>
    </source>
</evidence>
<dbReference type="InterPro" id="IPR002562">
    <property type="entry name" value="3'-5'_exonuclease_dom"/>
</dbReference>
<name>A0A2N5TW31_9BASI</name>
<comment type="caution">
    <text evidence="5">The sequence shown here is derived from an EMBL/GenBank/DDBJ whole genome shotgun (WGS) entry which is preliminary data.</text>
</comment>
<dbReference type="OrthoDB" id="2500635at2759"/>
<feature type="region of interest" description="Disordered" evidence="3">
    <location>
        <begin position="260"/>
        <end position="321"/>
    </location>
</feature>
<dbReference type="InterPro" id="IPR036397">
    <property type="entry name" value="RNaseH_sf"/>
</dbReference>
<dbReference type="STRING" id="200324.A0A2N5TW31"/>
<proteinExistence type="predicted"/>
<dbReference type="GO" id="GO:0006139">
    <property type="term" value="P:nucleobase-containing compound metabolic process"/>
    <property type="evidence" value="ECO:0007669"/>
    <property type="project" value="InterPro"/>
</dbReference>
<keyword evidence="6" id="KW-1185">Reference proteome</keyword>
<feature type="region of interest" description="Disordered" evidence="3">
    <location>
        <begin position="1079"/>
        <end position="1107"/>
    </location>
</feature>
<dbReference type="CDD" id="cd06141">
    <property type="entry name" value="WRN_exo"/>
    <property type="match status" value="1"/>
</dbReference>
<dbReference type="SUPFAM" id="SSF53098">
    <property type="entry name" value="Ribonuclease H-like"/>
    <property type="match status" value="1"/>
</dbReference>
<dbReference type="InterPro" id="IPR051132">
    <property type="entry name" value="3-5_Exonuclease_domain"/>
</dbReference>
<feature type="compositionally biased region" description="Polar residues" evidence="3">
    <location>
        <begin position="120"/>
        <end position="133"/>
    </location>
</feature>
<reference evidence="5 6" key="1">
    <citation type="submission" date="2017-11" db="EMBL/GenBank/DDBJ databases">
        <title>De novo assembly and phasing of dikaryotic genomes from two isolates of Puccinia coronata f. sp. avenae, the causal agent of oat crown rust.</title>
        <authorList>
            <person name="Miller M.E."/>
            <person name="Zhang Y."/>
            <person name="Omidvar V."/>
            <person name="Sperschneider J."/>
            <person name="Schwessinger B."/>
            <person name="Raley C."/>
            <person name="Palmer J.M."/>
            <person name="Garnica D."/>
            <person name="Upadhyaya N."/>
            <person name="Rathjen J."/>
            <person name="Taylor J.M."/>
            <person name="Park R.F."/>
            <person name="Dodds P.N."/>
            <person name="Hirsch C.D."/>
            <person name="Kianian S.F."/>
            <person name="Figueroa M."/>
        </authorList>
    </citation>
    <scope>NUCLEOTIDE SEQUENCE [LARGE SCALE GENOMIC DNA]</scope>
    <source>
        <strain evidence="5">12NC29</strain>
    </source>
</reference>
<feature type="compositionally biased region" description="Polar residues" evidence="3">
    <location>
        <begin position="420"/>
        <end position="440"/>
    </location>
</feature>
<feature type="region of interest" description="Disordered" evidence="3">
    <location>
        <begin position="380"/>
        <end position="446"/>
    </location>
</feature>
<dbReference type="Pfam" id="PF01612">
    <property type="entry name" value="DNA_pol_A_exo1"/>
    <property type="match status" value="1"/>
</dbReference>
<feature type="region of interest" description="Disordered" evidence="3">
    <location>
        <begin position="1049"/>
        <end position="1068"/>
    </location>
</feature>
<feature type="compositionally biased region" description="Basic and acidic residues" evidence="3">
    <location>
        <begin position="280"/>
        <end position="293"/>
    </location>
</feature>
<organism evidence="5 6">
    <name type="scientific">Puccinia coronata f. sp. avenae</name>
    <dbReference type="NCBI Taxonomy" id="200324"/>
    <lineage>
        <taxon>Eukaryota</taxon>
        <taxon>Fungi</taxon>
        <taxon>Dikarya</taxon>
        <taxon>Basidiomycota</taxon>
        <taxon>Pucciniomycotina</taxon>
        <taxon>Pucciniomycetes</taxon>
        <taxon>Pucciniales</taxon>
        <taxon>Pucciniaceae</taxon>
        <taxon>Puccinia</taxon>
    </lineage>
</organism>
<feature type="compositionally biased region" description="Polar residues" evidence="3">
    <location>
        <begin position="965"/>
        <end position="998"/>
    </location>
</feature>
<dbReference type="GO" id="GO:0005737">
    <property type="term" value="C:cytoplasm"/>
    <property type="evidence" value="ECO:0007669"/>
    <property type="project" value="TreeGrafter"/>
</dbReference>
<dbReference type="Proteomes" id="UP000235388">
    <property type="component" value="Unassembled WGS sequence"/>
</dbReference>
<dbReference type="EMBL" id="PGCJ01000401">
    <property type="protein sequence ID" value="PLW29706.1"/>
    <property type="molecule type" value="Genomic_DNA"/>
</dbReference>
<dbReference type="InterPro" id="IPR012337">
    <property type="entry name" value="RNaseH-like_sf"/>
</dbReference>
<sequence length="1197" mass="131310">MQSTRRLVFLRLISKCAELYFLSAGLPRRTLPSALVLWRLAASHVQMVYFEQTRDSEGALVRGDLSDRSRRWGVKTFSISASIQAQCPDLSNTTSLSSLHRWPLDDIEFAKRDPHELDRTPTSSIDNSSNEPGSQAGRLLKSSHVLNTSSHKYPVPCGPASVDSSEPSYPPSPKSCQASCAGTAAVSSTTPRSLTNKHTSRRRLSAPLISSWSGSVIHSSTGCSSRQKATYAWRKIMHEYFKSDDEDFLSSDDEWWLGSNKPFTEKEEPPSGKTRPIKQSAEKGLAEISHGDLDPDPANLVTETGSSESRTGENLSAGAPQSLVSSDVLTVPTAPSSSLTAVSPVKTASHSQTLTSSDFPSLSGGQTSLSPVTVNEHLSLRLPDGPWKNTKPKLSTTGFPSLKSNTRPQPSYPTTRFVCSYSSATNQASTGTSPTALNPQESKRTAADLRDESLKATLPEFKLDDPAFGRQTITLCPSEQHPISELPLLIKALCRDGLSLPSGRPELEGGPYVAIAFDMEWTISRVKGRENKTAVIQLASLSQVLIVQISSDAPWRTQGIMPSSLVEFLVNPQIVKIGVGIRNDGLKLIRDHRLGPKPFLNSFLELSRLARALSQPDCASGYSRLIALQQIVADHLKVYLPKVDTRKSDWTKPLVDAQIHYAACDVIATIRVTQCLFKLFEGRIRRADSGLMILQYIESLEPTFERSAPPSQPFVSDEEKASTKLFKTKALYKAKSTAVPACEKNGILPESHDSVVPALTDANFPELQDTARPQNKDHRTKNSLGPAPAHHKQWRTIVPASGPQSIEVKKKWVTQPARFLAASLKNLEDGVSSNVQQAWELWYHEGLSINSGAKLMEIHAVRFAICLGKMAIHLKLNKLNLDDYYLKRIQARIANPQAFAHLAIMRKNPGGVADERTEADCSVNGGLGTELTQEVHKGAVICSDEDKVQGEHSEGNNDLVKEENQPSPSIENTPQNLSATRRPHSSSLFSGDQTNENSPVAVKPSSLSSSSSDDKFTEYESVGEGPSSCATDTTSDNLPLAVKILPSASSDSVAENMQEDGSREDCEKVKDWFEETDVIFRGEQRTGTNPPDQLDQEPGEPAADQKELDLEGEGAPRLKTAAPPTKNFKIDDSEFVKNHSLGDEPLFEEQEWERIQQINREKTELLVAVVKGFRLPQRLRTSAYYFKLSRTSLSCDT</sequence>
<evidence type="ECO:0000259" key="4">
    <source>
        <dbReference type="Pfam" id="PF01612"/>
    </source>
</evidence>
<dbReference type="GO" id="GO:0003676">
    <property type="term" value="F:nucleic acid binding"/>
    <property type="evidence" value="ECO:0007669"/>
    <property type="project" value="InterPro"/>
</dbReference>
<protein>
    <recommendedName>
        <fullName evidence="4">3'-5' exonuclease domain-containing protein</fullName>
    </recommendedName>
</protein>
<gene>
    <name evidence="5" type="ORF">PCANC_20186</name>
</gene>
<dbReference type="Gene3D" id="3.30.420.10">
    <property type="entry name" value="Ribonuclease H-like superfamily/Ribonuclease H"/>
    <property type="match status" value="1"/>
</dbReference>
<keyword evidence="1" id="KW-0540">Nuclease</keyword>
<keyword evidence="2" id="KW-0378">Hydrolase</keyword>
<dbReference type="PANTHER" id="PTHR13620">
    <property type="entry name" value="3-5 EXONUCLEASE"/>
    <property type="match status" value="1"/>
</dbReference>
<dbReference type="PANTHER" id="PTHR13620:SF104">
    <property type="entry name" value="EXONUCLEASE 3'-5' DOMAIN-CONTAINING PROTEIN 2"/>
    <property type="match status" value="1"/>
</dbReference>
<dbReference type="GO" id="GO:0008408">
    <property type="term" value="F:3'-5' exonuclease activity"/>
    <property type="evidence" value="ECO:0007669"/>
    <property type="project" value="InterPro"/>
</dbReference>
<feature type="region of interest" description="Disordered" evidence="3">
    <location>
        <begin position="769"/>
        <end position="792"/>
    </location>
</feature>
<feature type="compositionally biased region" description="Polar residues" evidence="3">
    <location>
        <begin position="301"/>
        <end position="314"/>
    </location>
</feature>